<accession>A0A7K0BU94</accession>
<dbReference type="Proteomes" id="UP000487268">
    <property type="component" value="Unassembled WGS sequence"/>
</dbReference>
<comment type="caution">
    <text evidence="1">The sequence shown here is derived from an EMBL/GenBank/DDBJ whole genome shotgun (WGS) entry which is preliminary data.</text>
</comment>
<dbReference type="EMBL" id="WEGH01000002">
    <property type="protein sequence ID" value="MQY04462.1"/>
    <property type="molecule type" value="Genomic_DNA"/>
</dbReference>
<reference evidence="1 2" key="1">
    <citation type="submission" date="2019-10" db="EMBL/GenBank/DDBJ databases">
        <title>Actinomadura rubteroloni sp. nov. and Actinomadura macrotermitis sp. nov., isolated from the gut of fungus growing-termite Macrotermes natalensis.</title>
        <authorList>
            <person name="Benndorf R."/>
            <person name="Martin K."/>
            <person name="Kuefner M."/>
            <person name="De Beer W."/>
            <person name="Kaster A.-K."/>
            <person name="Vollmers J."/>
            <person name="Poulsen M."/>
            <person name="Beemelmanns C."/>
        </authorList>
    </citation>
    <scope>NUCLEOTIDE SEQUENCE [LARGE SCALE GENOMIC DNA]</scope>
    <source>
        <strain evidence="1 2">RB68</strain>
    </source>
</reference>
<protein>
    <submittedName>
        <fullName evidence="1">Uncharacterized protein</fullName>
    </submittedName>
</protein>
<sequence>MNLDVTRPDPIAREPRLRPRDRRIAEAIALLTLLPVVPVLAWADQTANVHRSLAPLEKPVIVSRGGEGELAGVRWRVRGRTTGPGLGDGVAALRIVLLARPADAAAARSIGAYGTLYRLRDGQGHVWNGTALAAPAKPGAPVQVTVQATLPRAAADAVALEILPPRSQARKGALPSLRFPP</sequence>
<keyword evidence="2" id="KW-1185">Reference proteome</keyword>
<evidence type="ECO:0000313" key="1">
    <source>
        <dbReference type="EMBL" id="MQY04462.1"/>
    </source>
</evidence>
<organism evidence="1 2">
    <name type="scientific">Actinomadura macrotermitis</name>
    <dbReference type="NCBI Taxonomy" id="2585200"/>
    <lineage>
        <taxon>Bacteria</taxon>
        <taxon>Bacillati</taxon>
        <taxon>Actinomycetota</taxon>
        <taxon>Actinomycetes</taxon>
        <taxon>Streptosporangiales</taxon>
        <taxon>Thermomonosporaceae</taxon>
        <taxon>Actinomadura</taxon>
    </lineage>
</organism>
<evidence type="ECO:0000313" key="2">
    <source>
        <dbReference type="Proteomes" id="UP000487268"/>
    </source>
</evidence>
<dbReference type="AlphaFoldDB" id="A0A7K0BU94"/>
<gene>
    <name evidence="1" type="ORF">ACRB68_25160</name>
</gene>
<dbReference type="RefSeq" id="WP_153532695.1">
    <property type="nucleotide sequence ID" value="NZ_WEGH01000002.1"/>
</dbReference>
<proteinExistence type="predicted"/>
<dbReference type="OrthoDB" id="3476458at2"/>
<name>A0A7K0BU94_9ACTN</name>